<organism evidence="13 14">
    <name type="scientific">Syntrophorhabdus aromaticivorans</name>
    <dbReference type="NCBI Taxonomy" id="328301"/>
    <lineage>
        <taxon>Bacteria</taxon>
        <taxon>Pseudomonadati</taxon>
        <taxon>Thermodesulfobacteriota</taxon>
        <taxon>Syntrophorhabdia</taxon>
        <taxon>Syntrophorhabdales</taxon>
        <taxon>Syntrophorhabdaceae</taxon>
        <taxon>Syntrophorhabdus</taxon>
    </lineage>
</organism>
<dbReference type="EC" id="2.8.4.3" evidence="9"/>
<dbReference type="PANTHER" id="PTHR43020">
    <property type="entry name" value="CDK5 REGULATORY SUBUNIT-ASSOCIATED PROTEIN 1"/>
    <property type="match status" value="1"/>
</dbReference>
<dbReference type="InterPro" id="IPR006467">
    <property type="entry name" value="MiaB-like_bact"/>
</dbReference>
<evidence type="ECO:0000313" key="14">
    <source>
        <dbReference type="Proteomes" id="UP000777265"/>
    </source>
</evidence>
<dbReference type="InterPro" id="IPR013848">
    <property type="entry name" value="Methylthiotransferase_N"/>
</dbReference>
<dbReference type="EMBL" id="JAAYEE010000075">
    <property type="protein sequence ID" value="NLW34709.1"/>
    <property type="molecule type" value="Genomic_DNA"/>
</dbReference>
<dbReference type="SMART" id="SM00729">
    <property type="entry name" value="Elp3"/>
    <property type="match status" value="1"/>
</dbReference>
<evidence type="ECO:0000256" key="7">
    <source>
        <dbReference type="ARBA" id="ARBA00023004"/>
    </source>
</evidence>
<dbReference type="PROSITE" id="PS51449">
    <property type="entry name" value="MTTASE_N"/>
    <property type="match status" value="1"/>
</dbReference>
<dbReference type="Gene3D" id="3.80.30.20">
    <property type="entry name" value="tm_1862 like domain"/>
    <property type="match status" value="1"/>
</dbReference>
<evidence type="ECO:0000256" key="1">
    <source>
        <dbReference type="ARBA" id="ARBA00001966"/>
    </source>
</evidence>
<keyword evidence="6" id="KW-0479">Metal-binding</keyword>
<dbReference type="AlphaFoldDB" id="A0A971M2Y4"/>
<evidence type="ECO:0000256" key="2">
    <source>
        <dbReference type="ARBA" id="ARBA00003234"/>
    </source>
</evidence>
<keyword evidence="8" id="KW-0411">Iron-sulfur</keyword>
<reference evidence="13" key="2">
    <citation type="submission" date="2020-01" db="EMBL/GenBank/DDBJ databases">
        <authorList>
            <person name="Campanaro S."/>
        </authorList>
    </citation>
    <scope>NUCLEOTIDE SEQUENCE</scope>
    <source>
        <strain evidence="13">AS06rmzACSIP_7</strain>
    </source>
</reference>
<keyword evidence="7" id="KW-0408">Iron</keyword>
<evidence type="ECO:0000256" key="4">
    <source>
        <dbReference type="ARBA" id="ARBA00022679"/>
    </source>
</evidence>
<evidence type="ECO:0000256" key="5">
    <source>
        <dbReference type="ARBA" id="ARBA00022691"/>
    </source>
</evidence>
<keyword evidence="3" id="KW-0004">4Fe-4S</keyword>
<keyword evidence="4" id="KW-0808">Transferase</keyword>
<evidence type="ECO:0000313" key="13">
    <source>
        <dbReference type="EMBL" id="NLW34709.1"/>
    </source>
</evidence>
<feature type="domain" description="TRAM" evidence="10">
    <location>
        <begin position="379"/>
        <end position="440"/>
    </location>
</feature>
<keyword evidence="5" id="KW-0949">S-adenosyl-L-methionine</keyword>
<accession>A0A971M2Y4</accession>
<dbReference type="NCBIfam" id="TIGR01579">
    <property type="entry name" value="MiaB-like-C"/>
    <property type="match status" value="1"/>
</dbReference>
<evidence type="ECO:0000259" key="10">
    <source>
        <dbReference type="PROSITE" id="PS50926"/>
    </source>
</evidence>
<dbReference type="PROSITE" id="PS51918">
    <property type="entry name" value="RADICAL_SAM"/>
    <property type="match status" value="1"/>
</dbReference>
<dbReference type="SFLD" id="SFLDG01061">
    <property type="entry name" value="methylthiotransferase"/>
    <property type="match status" value="1"/>
</dbReference>
<dbReference type="GO" id="GO:0005829">
    <property type="term" value="C:cytosol"/>
    <property type="evidence" value="ECO:0007669"/>
    <property type="project" value="TreeGrafter"/>
</dbReference>
<proteinExistence type="predicted"/>
<dbReference type="GO" id="GO:0035597">
    <property type="term" value="F:tRNA-2-methylthio-N(6)-dimethylallyladenosine(37) synthase activity"/>
    <property type="evidence" value="ECO:0007669"/>
    <property type="project" value="UniProtKB-EC"/>
</dbReference>
<dbReference type="PANTHER" id="PTHR43020:SF2">
    <property type="entry name" value="MITOCHONDRIAL TRNA METHYLTHIOTRANSFERASE CDK5RAP1"/>
    <property type="match status" value="1"/>
</dbReference>
<dbReference type="SUPFAM" id="SSF102114">
    <property type="entry name" value="Radical SAM enzymes"/>
    <property type="match status" value="1"/>
</dbReference>
<gene>
    <name evidence="13" type="primary">mtaB</name>
    <name evidence="13" type="ORF">GXY80_04400</name>
</gene>
<comment type="cofactor">
    <cofactor evidence="1">
        <name>[4Fe-4S] cluster</name>
        <dbReference type="ChEBI" id="CHEBI:49883"/>
    </cofactor>
</comment>
<comment type="function">
    <text evidence="2">Catalyzes the methylthiolation of N6-(dimethylallyl)adenosine (i(6)A), leading to the formation of 2-methylthio-N6-(dimethylallyl)adenosine (ms(2)i(6)A) at position 37 in tRNAs that read codons beginning with uridine.</text>
</comment>
<dbReference type="Pfam" id="PF04055">
    <property type="entry name" value="Radical_SAM"/>
    <property type="match status" value="1"/>
</dbReference>
<dbReference type="InterPro" id="IPR006638">
    <property type="entry name" value="Elp3/MiaA/NifB-like_rSAM"/>
</dbReference>
<sequence>MQVADTIRHREHGSLNCSGMKFHIHTTGCKANQWDSYVMSNTLQNKGLTQDSLAHADVIIINACTLTEGAERDVRQFIHRARRLNKEARVVLAGCHAQVYPDNVFGADLVLGQNEKFSIDQFLEKKGSFVKQTRIFPMEDAPVDGLPCGRTRIFLKVQDGCDRFCAYCVVPFARGKPRSRPLEEIRHVMKVFAEKGVKEVVLTGIELSSYRDPETGMDFKGLLQVLETEETPQRLRISSIDPLYVDDEFVEIVAGSTKIARSLHIPLQSGSNAVLEKMGRAYTGQFMGDLLEMIRHRIDSVGIGMDVMVGFPSEDEEHFMETYRFLEAAGVSYLHVFPYSARQGTRAASWKDDVPDTIKRQRVRMLKGLDGMLRRRFAEKFVGTEAWIIIEGKIYQGSFVRGYTDNYLPVYVPYRNGLVNDRVKVTIREIRDNLLLGEIN</sequence>
<dbReference type="InterPro" id="IPR002792">
    <property type="entry name" value="TRAM_dom"/>
</dbReference>
<dbReference type="GO" id="GO:0051539">
    <property type="term" value="F:4 iron, 4 sulfur cluster binding"/>
    <property type="evidence" value="ECO:0007669"/>
    <property type="project" value="UniProtKB-KW"/>
</dbReference>
<comment type="caution">
    <text evidence="13">The sequence shown here is derived from an EMBL/GenBank/DDBJ whole genome shotgun (WGS) entry which is preliminary data.</text>
</comment>
<evidence type="ECO:0000256" key="3">
    <source>
        <dbReference type="ARBA" id="ARBA00022485"/>
    </source>
</evidence>
<dbReference type="GO" id="GO:0046872">
    <property type="term" value="F:metal ion binding"/>
    <property type="evidence" value="ECO:0007669"/>
    <property type="project" value="UniProtKB-KW"/>
</dbReference>
<dbReference type="NCBIfam" id="TIGR00089">
    <property type="entry name" value="MiaB/RimO family radical SAM methylthiotransferase"/>
    <property type="match status" value="1"/>
</dbReference>
<evidence type="ECO:0000256" key="9">
    <source>
        <dbReference type="ARBA" id="ARBA00033765"/>
    </source>
</evidence>
<dbReference type="InterPro" id="IPR058240">
    <property type="entry name" value="rSAM_sf"/>
</dbReference>
<evidence type="ECO:0000256" key="8">
    <source>
        <dbReference type="ARBA" id="ARBA00023014"/>
    </source>
</evidence>
<dbReference type="InterPro" id="IPR005839">
    <property type="entry name" value="Methylthiotransferase"/>
</dbReference>
<dbReference type="Pfam" id="PF00919">
    <property type="entry name" value="UPF0004"/>
    <property type="match status" value="1"/>
</dbReference>
<dbReference type="InterPro" id="IPR023404">
    <property type="entry name" value="rSAM_horseshoe"/>
</dbReference>
<dbReference type="Gene3D" id="3.40.50.12160">
    <property type="entry name" value="Methylthiotransferase, N-terminal domain"/>
    <property type="match status" value="1"/>
</dbReference>
<dbReference type="SFLD" id="SFLDG01082">
    <property type="entry name" value="B12-binding_domain_containing"/>
    <property type="match status" value="1"/>
</dbReference>
<dbReference type="InterPro" id="IPR020612">
    <property type="entry name" value="Methylthiotransferase_CS"/>
</dbReference>
<dbReference type="Pfam" id="PF01938">
    <property type="entry name" value="TRAM"/>
    <property type="match status" value="1"/>
</dbReference>
<dbReference type="InterPro" id="IPR007197">
    <property type="entry name" value="rSAM"/>
</dbReference>
<reference evidence="13" key="1">
    <citation type="journal article" date="2020" name="Biotechnol. Biofuels">
        <title>New insights from the biogas microbiome by comprehensive genome-resolved metagenomics of nearly 1600 species originating from multiple anaerobic digesters.</title>
        <authorList>
            <person name="Campanaro S."/>
            <person name="Treu L."/>
            <person name="Rodriguez-R L.M."/>
            <person name="Kovalovszki A."/>
            <person name="Ziels R.M."/>
            <person name="Maus I."/>
            <person name="Zhu X."/>
            <person name="Kougias P.G."/>
            <person name="Basile A."/>
            <person name="Luo G."/>
            <person name="Schluter A."/>
            <person name="Konstantinidis K.T."/>
            <person name="Angelidaki I."/>
        </authorList>
    </citation>
    <scope>NUCLEOTIDE SEQUENCE</scope>
    <source>
        <strain evidence="13">AS06rmzACSIP_7</strain>
    </source>
</reference>
<evidence type="ECO:0000256" key="6">
    <source>
        <dbReference type="ARBA" id="ARBA00022723"/>
    </source>
</evidence>
<dbReference type="CDD" id="cd01335">
    <property type="entry name" value="Radical_SAM"/>
    <property type="match status" value="1"/>
</dbReference>
<feature type="domain" description="Radical SAM core" evidence="12">
    <location>
        <begin position="147"/>
        <end position="376"/>
    </location>
</feature>
<dbReference type="InterPro" id="IPR038135">
    <property type="entry name" value="Methylthiotransferase_N_sf"/>
</dbReference>
<evidence type="ECO:0000259" key="11">
    <source>
        <dbReference type="PROSITE" id="PS51449"/>
    </source>
</evidence>
<name>A0A971M2Y4_9BACT</name>
<dbReference type="SFLD" id="SFLDS00029">
    <property type="entry name" value="Radical_SAM"/>
    <property type="match status" value="1"/>
</dbReference>
<dbReference type="PROSITE" id="PS50926">
    <property type="entry name" value="TRAM"/>
    <property type="match status" value="1"/>
</dbReference>
<evidence type="ECO:0000259" key="12">
    <source>
        <dbReference type="PROSITE" id="PS51918"/>
    </source>
</evidence>
<dbReference type="Proteomes" id="UP000777265">
    <property type="component" value="Unassembled WGS sequence"/>
</dbReference>
<feature type="domain" description="MTTase N-terminal" evidence="11">
    <location>
        <begin position="20"/>
        <end position="128"/>
    </location>
</feature>
<protein>
    <recommendedName>
        <fullName evidence="9">tRNA-2-methylthio-N(6)-dimethylallyladenosine synthase</fullName>
        <ecNumber evidence="9">2.8.4.3</ecNumber>
    </recommendedName>
</protein>
<dbReference type="PROSITE" id="PS01278">
    <property type="entry name" value="MTTASE_RADICAL"/>
    <property type="match status" value="1"/>
</dbReference>